<dbReference type="Proteomes" id="UP001521116">
    <property type="component" value="Unassembled WGS sequence"/>
</dbReference>
<dbReference type="SUPFAM" id="SSF47203">
    <property type="entry name" value="Acyl-CoA dehydrogenase C-terminal domain-like"/>
    <property type="match status" value="1"/>
</dbReference>
<dbReference type="InterPro" id="IPR055060">
    <property type="entry name" value="ACOX_C_alpha1"/>
</dbReference>
<keyword evidence="3" id="KW-1185">Reference proteome</keyword>
<proteinExistence type="predicted"/>
<dbReference type="SUPFAM" id="SSF56645">
    <property type="entry name" value="Acyl-CoA dehydrogenase NM domain-like"/>
    <property type="match status" value="1"/>
</dbReference>
<evidence type="ECO:0000313" key="2">
    <source>
        <dbReference type="EMBL" id="KAL1624330.1"/>
    </source>
</evidence>
<dbReference type="PANTHER" id="PTHR10909:SF382">
    <property type="entry name" value="ACYL-COENZYME A OXIDASE"/>
    <property type="match status" value="1"/>
</dbReference>
<protein>
    <recommendedName>
        <fullName evidence="1">Acyl-CoA oxidase C-alpha1 domain-containing protein</fullName>
    </recommendedName>
</protein>
<dbReference type="InterPro" id="IPR036250">
    <property type="entry name" value="AcylCo_DH-like_C"/>
</dbReference>
<organism evidence="2 3">
    <name type="scientific">Neofusicoccum ribis</name>
    <dbReference type="NCBI Taxonomy" id="45134"/>
    <lineage>
        <taxon>Eukaryota</taxon>
        <taxon>Fungi</taxon>
        <taxon>Dikarya</taxon>
        <taxon>Ascomycota</taxon>
        <taxon>Pezizomycotina</taxon>
        <taxon>Dothideomycetes</taxon>
        <taxon>Dothideomycetes incertae sedis</taxon>
        <taxon>Botryosphaeriales</taxon>
        <taxon>Botryosphaeriaceae</taxon>
        <taxon>Neofusicoccum</taxon>
    </lineage>
</organism>
<dbReference type="InterPro" id="IPR009100">
    <property type="entry name" value="AcylCoA_DH/oxidase_NM_dom_sf"/>
</dbReference>
<dbReference type="PANTHER" id="PTHR10909">
    <property type="entry name" value="ELECTRON TRANSPORT OXIDOREDUCTASE"/>
    <property type="match status" value="1"/>
</dbReference>
<feature type="domain" description="Acyl-CoA oxidase C-alpha1" evidence="1">
    <location>
        <begin position="273"/>
        <end position="402"/>
    </location>
</feature>
<dbReference type="Gene3D" id="1.20.140.10">
    <property type="entry name" value="Butyryl-CoA Dehydrogenase, subunit A, domain 3"/>
    <property type="match status" value="1"/>
</dbReference>
<dbReference type="Gene3D" id="2.40.110.10">
    <property type="entry name" value="Butyryl-CoA Dehydrogenase, subunit A, domain 2"/>
    <property type="match status" value="1"/>
</dbReference>
<dbReference type="InterPro" id="IPR046373">
    <property type="entry name" value="Acyl-CoA_Oxase/DH_mid-dom_sf"/>
</dbReference>
<dbReference type="Pfam" id="PF22924">
    <property type="entry name" value="ACOX_C_alpha1"/>
    <property type="match status" value="1"/>
</dbReference>
<reference evidence="2 3" key="1">
    <citation type="submission" date="2024-02" db="EMBL/GenBank/DDBJ databases">
        <title>De novo assembly and annotation of 12 fungi associated with fruit tree decline syndrome in Ontario, Canada.</title>
        <authorList>
            <person name="Sulman M."/>
            <person name="Ellouze W."/>
            <person name="Ilyukhin E."/>
        </authorList>
    </citation>
    <scope>NUCLEOTIDE SEQUENCE [LARGE SCALE GENOMIC DNA]</scope>
    <source>
        <strain evidence="2 3">M1-105</strain>
    </source>
</reference>
<gene>
    <name evidence="2" type="ORF">SLS56_007869</name>
</gene>
<dbReference type="InterPro" id="IPR012258">
    <property type="entry name" value="Acyl-CoA_oxidase"/>
</dbReference>
<dbReference type="EMBL" id="JAJVDC020000108">
    <property type="protein sequence ID" value="KAL1624330.1"/>
    <property type="molecule type" value="Genomic_DNA"/>
</dbReference>
<sequence>MGSLGALEATPATCGSEKLLNLGPFRNGTPTGFASSKDIKNAYDRARLICRYYGLTHHDILTLSPKFWQFHLDSIHAESNNSLVVLTTHLNLCIGTLAEYLPDRPDLEPLVERLLNFDINGQFLLTEVGWGVDASSLKTTATLQPDGSFELHTPHQQAAKFMSPTTPDAGMPSGGIVFATLVVDEEDRGVRPFWVLLHDSRQMEEGVTSFALPKRAGAQANDHAVTMFHHKRLPKEALLGSLEKPTDPHAYFSEIIGRASVGTLSLSTVNVPCLKLSAYIAGKYSLRREVTAPDGKQIPIVQYRTQQRPILHALAQAAVWEAAAKHAADLFVTSKDATVKSTTAIAFKVAIQGQTQDTLTQLADRCGAQGLYEHNTIIRAQNLMRGNSLAEGELVVISIRLTTELLLNHATFPTSPYPDAPLPRYAAGLLAEARAILATLPAGGTHEVHDAAFNAAILPLCQPLAEAIGYQLASDGARARGVPADLLAAFEAGVVLRGASWFVEHAGRTRRELLAREQAALTAVAGRFGELLDGLGVEAFARAPLLTEGAWEAFVEGLPRFGGGEV</sequence>
<comment type="caution">
    <text evidence="2">The sequence shown here is derived from an EMBL/GenBank/DDBJ whole genome shotgun (WGS) entry which is preliminary data.</text>
</comment>
<evidence type="ECO:0000259" key="1">
    <source>
        <dbReference type="Pfam" id="PF22924"/>
    </source>
</evidence>
<accession>A0ABR3SLN8</accession>
<evidence type="ECO:0000313" key="3">
    <source>
        <dbReference type="Proteomes" id="UP001521116"/>
    </source>
</evidence>
<name>A0ABR3SLN8_9PEZI</name>